<keyword evidence="2" id="KW-1185">Reference proteome</keyword>
<evidence type="ECO:0000313" key="1">
    <source>
        <dbReference type="EMBL" id="KAI9377159.1"/>
    </source>
</evidence>
<comment type="caution">
    <text evidence="1">The sequence shown here is derived from an EMBL/GenBank/DDBJ whole genome shotgun (WGS) entry which is preliminary data.</text>
</comment>
<evidence type="ECO:0000313" key="2">
    <source>
        <dbReference type="Proteomes" id="UP000006729"/>
    </source>
</evidence>
<proteinExistence type="predicted"/>
<protein>
    <submittedName>
        <fullName evidence="1">Uncharacterized protein</fullName>
    </submittedName>
</protein>
<reference evidence="1 2" key="1">
    <citation type="journal article" date="2006" name="Science">
        <title>The genome of black cottonwood, Populus trichocarpa (Torr. &amp; Gray).</title>
        <authorList>
            <person name="Tuskan G.A."/>
            <person name="Difazio S."/>
            <person name="Jansson S."/>
            <person name="Bohlmann J."/>
            <person name="Grigoriev I."/>
            <person name="Hellsten U."/>
            <person name="Putnam N."/>
            <person name="Ralph S."/>
            <person name="Rombauts S."/>
            <person name="Salamov A."/>
            <person name="Schein J."/>
            <person name="Sterck L."/>
            <person name="Aerts A."/>
            <person name="Bhalerao R.R."/>
            <person name="Bhalerao R.P."/>
            <person name="Blaudez D."/>
            <person name="Boerjan W."/>
            <person name="Brun A."/>
            <person name="Brunner A."/>
            <person name="Busov V."/>
            <person name="Campbell M."/>
            <person name="Carlson J."/>
            <person name="Chalot M."/>
            <person name="Chapman J."/>
            <person name="Chen G.L."/>
            <person name="Cooper D."/>
            <person name="Coutinho P.M."/>
            <person name="Couturier J."/>
            <person name="Covert S."/>
            <person name="Cronk Q."/>
            <person name="Cunningham R."/>
            <person name="Davis J."/>
            <person name="Degroeve S."/>
            <person name="Dejardin A."/>
            <person name="Depamphilis C."/>
            <person name="Detter J."/>
            <person name="Dirks B."/>
            <person name="Dubchak I."/>
            <person name="Duplessis S."/>
            <person name="Ehlting J."/>
            <person name="Ellis B."/>
            <person name="Gendler K."/>
            <person name="Goodstein D."/>
            <person name="Gribskov M."/>
            <person name="Grimwood J."/>
            <person name="Groover A."/>
            <person name="Gunter L."/>
            <person name="Hamberger B."/>
            <person name="Heinze B."/>
            <person name="Helariutta Y."/>
            <person name="Henrissat B."/>
            <person name="Holligan D."/>
            <person name="Holt R."/>
            <person name="Huang W."/>
            <person name="Islam-Faridi N."/>
            <person name="Jones S."/>
            <person name="Jones-Rhoades M."/>
            <person name="Jorgensen R."/>
            <person name="Joshi C."/>
            <person name="Kangasjarvi J."/>
            <person name="Karlsson J."/>
            <person name="Kelleher C."/>
            <person name="Kirkpatrick R."/>
            <person name="Kirst M."/>
            <person name="Kohler A."/>
            <person name="Kalluri U."/>
            <person name="Larimer F."/>
            <person name="Leebens-Mack J."/>
            <person name="Leple J.C."/>
            <person name="Locascio P."/>
            <person name="Lou Y."/>
            <person name="Lucas S."/>
            <person name="Martin F."/>
            <person name="Montanini B."/>
            <person name="Napoli C."/>
            <person name="Nelson D.R."/>
            <person name="Nelson C."/>
            <person name="Nieminen K."/>
            <person name="Nilsson O."/>
            <person name="Pereda V."/>
            <person name="Peter G."/>
            <person name="Philippe R."/>
            <person name="Pilate G."/>
            <person name="Poliakov A."/>
            <person name="Razumovskaya J."/>
            <person name="Richardson P."/>
            <person name="Rinaldi C."/>
            <person name="Ritland K."/>
            <person name="Rouze P."/>
            <person name="Ryaboy D."/>
            <person name="Schmutz J."/>
            <person name="Schrader J."/>
            <person name="Segerman B."/>
            <person name="Shin H."/>
            <person name="Siddiqui A."/>
            <person name="Sterky F."/>
            <person name="Terry A."/>
            <person name="Tsai C.J."/>
            <person name="Uberbacher E."/>
            <person name="Unneberg P."/>
            <person name="Vahala J."/>
            <person name="Wall K."/>
            <person name="Wessler S."/>
            <person name="Yang G."/>
            <person name="Yin T."/>
            <person name="Douglas C."/>
            <person name="Marra M."/>
            <person name="Sandberg G."/>
            <person name="Van de Peer Y."/>
            <person name="Rokhsar D."/>
        </authorList>
    </citation>
    <scope>NUCLEOTIDE SEQUENCE [LARGE SCALE GENOMIC DNA]</scope>
    <source>
        <strain evidence="2">cv. Nisqually</strain>
    </source>
</reference>
<gene>
    <name evidence="1" type="ORF">POPTR_019G027440v4</name>
</gene>
<dbReference type="EMBL" id="CM009308">
    <property type="protein sequence ID" value="KAI9377159.1"/>
    <property type="molecule type" value="Genomic_DNA"/>
</dbReference>
<name>A0ACC0RJN3_POPTR</name>
<accession>A0ACC0RJN3</accession>
<sequence length="313" mass="36199">MEEVRRAAVAYYENLSEEKKRNARFSFNEMDKNGDGRINLHEYLEYLKKDNNTVLTHPSLFTALDKDGNGSLDFEETIVLYYIMQSGRALICQSCNTFLADVYFSCSQCFFKDDSDSTYEICCDCYGGKRFTHHADAIFCDNYTLLSQSRSLAVKAPVQVESKKRFSPKPNLWGPLIVVAGFPWALSRGFSELHLQLYNSDQPGRWRPNSLRSVKIVNLRRKQIWRGFVRLLKLILKISPIGKRKRPEKLSMPWIRTETGKLASVNTRTISREKKPQTSLIRTSSARWTRTAMETWILRKQSSCSTSCRVEEL</sequence>
<dbReference type="Proteomes" id="UP000006729">
    <property type="component" value="Chromosome 19"/>
</dbReference>
<organism evidence="1 2">
    <name type="scientific">Populus trichocarpa</name>
    <name type="common">Western balsam poplar</name>
    <name type="synonym">Populus balsamifera subsp. trichocarpa</name>
    <dbReference type="NCBI Taxonomy" id="3694"/>
    <lineage>
        <taxon>Eukaryota</taxon>
        <taxon>Viridiplantae</taxon>
        <taxon>Streptophyta</taxon>
        <taxon>Embryophyta</taxon>
        <taxon>Tracheophyta</taxon>
        <taxon>Spermatophyta</taxon>
        <taxon>Magnoliopsida</taxon>
        <taxon>eudicotyledons</taxon>
        <taxon>Gunneridae</taxon>
        <taxon>Pentapetalae</taxon>
        <taxon>rosids</taxon>
        <taxon>fabids</taxon>
        <taxon>Malpighiales</taxon>
        <taxon>Salicaceae</taxon>
        <taxon>Saliceae</taxon>
        <taxon>Populus</taxon>
    </lineage>
</organism>